<proteinExistence type="predicted"/>
<evidence type="ECO:0000313" key="2">
    <source>
        <dbReference type="Proteomes" id="UP000194154"/>
    </source>
</evidence>
<dbReference type="NCBIfam" id="TIGR03711">
    <property type="entry name" value="acc_sec_asp3"/>
    <property type="match status" value="1"/>
</dbReference>
<dbReference type="RefSeq" id="WP_086043435.1">
    <property type="nucleotide sequence ID" value="NZ_CBCRZA010000017.1"/>
</dbReference>
<dbReference type="InterPro" id="IPR022259">
    <property type="entry name" value="Acessory_Sec_prot_Asp3"/>
</dbReference>
<keyword evidence="2" id="KW-1185">Reference proteome</keyword>
<dbReference type="Pfam" id="PF15432">
    <property type="entry name" value="Sec-ASP3"/>
    <property type="match status" value="1"/>
</dbReference>
<name>A0A1W7AE95_9STAP</name>
<dbReference type="AlphaFoldDB" id="A0A1W7AE95"/>
<protein>
    <submittedName>
        <fullName evidence="1">Accessory Sec system protein Asp3</fullName>
    </submittedName>
</protein>
<dbReference type="GO" id="GO:0015031">
    <property type="term" value="P:protein transport"/>
    <property type="evidence" value="ECO:0007669"/>
    <property type="project" value="InterPro"/>
</dbReference>
<reference evidence="1 2" key="1">
    <citation type="journal article" date="2017" name="Int. J. Syst. Evol. Microbiol.">
        <title>Macrococcus canis sp. nov., a skin bacterium associated with infections in dogs.</title>
        <authorList>
            <person name="Gobeli Brawand S."/>
            <person name="Cotting K."/>
            <person name="Gomez-Sanz E."/>
            <person name="Collaud A."/>
            <person name="Thomann A."/>
            <person name="Brodard I."/>
            <person name="Rodriguez-Campos S."/>
            <person name="Strauss C."/>
            <person name="Perreten V."/>
        </authorList>
    </citation>
    <scope>NUCLEOTIDE SEQUENCE [LARGE SCALE GENOMIC DNA]</scope>
    <source>
        <strain evidence="1 2">KM45013</strain>
    </source>
</reference>
<dbReference type="GeneID" id="35296409"/>
<organism evidence="1 2">
    <name type="scientific">Macrococcoides canis</name>
    <dbReference type="NCBI Taxonomy" id="1855823"/>
    <lineage>
        <taxon>Bacteria</taxon>
        <taxon>Bacillati</taxon>
        <taxon>Bacillota</taxon>
        <taxon>Bacilli</taxon>
        <taxon>Bacillales</taxon>
        <taxon>Staphylococcaceae</taxon>
        <taxon>Macrococcoides</taxon>
    </lineage>
</organism>
<evidence type="ECO:0000313" key="1">
    <source>
        <dbReference type="EMBL" id="ARQ07914.1"/>
    </source>
</evidence>
<dbReference type="OrthoDB" id="2042927at2"/>
<sequence length="155" mass="18302">MNSQNFIVKWKSLNHAFMYGSVIKKGSVVQFTNHQTPAGIVLNEWRMTADYYSEKTAPDLPFLKRNKRYTFYFNYEAVPKQSVYFKISFYRRNETLIETKVVQEREIQVEVPDDYYSYTIHMMSAAVQHMNFESIVITGAQISVYSDEIDIQSYL</sequence>
<dbReference type="KEGG" id="mcak:MCCS_23340"/>
<dbReference type="STRING" id="1855823.MCCS_23340"/>
<accession>A0A1W7AE95</accession>
<dbReference type="Proteomes" id="UP000194154">
    <property type="component" value="Chromosome"/>
</dbReference>
<gene>
    <name evidence="1" type="primary">asp3</name>
    <name evidence="1" type="ORF">MCCS_23340</name>
</gene>
<dbReference type="EMBL" id="CP021059">
    <property type="protein sequence ID" value="ARQ07914.1"/>
    <property type="molecule type" value="Genomic_DNA"/>
</dbReference>